<name>A0A5C4JG81_9ACTN</name>
<sequence length="89" mass="9686">MLFLLMLWPGARLLTGVSLERLPPDKQVAAVDAARSRLLQLGAGVLAAAALIFTARGFYLQREAQMTDRYIRAVEQLGSASLEVRMGAI</sequence>
<dbReference type="AlphaFoldDB" id="A0A5C4JG81"/>
<evidence type="ECO:0000256" key="1">
    <source>
        <dbReference type="SAM" id="Phobius"/>
    </source>
</evidence>
<keyword evidence="3" id="KW-1185">Reference proteome</keyword>
<organism evidence="2 3">
    <name type="scientific">Actinomadura soli</name>
    <dbReference type="NCBI Taxonomy" id="2508997"/>
    <lineage>
        <taxon>Bacteria</taxon>
        <taxon>Bacillati</taxon>
        <taxon>Actinomycetota</taxon>
        <taxon>Actinomycetes</taxon>
        <taxon>Streptosporangiales</taxon>
        <taxon>Thermomonosporaceae</taxon>
        <taxon>Actinomadura</taxon>
    </lineage>
</organism>
<gene>
    <name evidence="2" type="ORF">ETD83_08455</name>
</gene>
<protein>
    <submittedName>
        <fullName evidence="2">Uncharacterized protein</fullName>
    </submittedName>
</protein>
<dbReference type="EMBL" id="VCKW01000030">
    <property type="protein sequence ID" value="TMR04377.1"/>
    <property type="molecule type" value="Genomic_DNA"/>
</dbReference>
<keyword evidence="1" id="KW-0812">Transmembrane</keyword>
<keyword evidence="1" id="KW-1133">Transmembrane helix</keyword>
<evidence type="ECO:0000313" key="2">
    <source>
        <dbReference type="EMBL" id="TMR04377.1"/>
    </source>
</evidence>
<reference evidence="2 3" key="1">
    <citation type="submission" date="2019-05" db="EMBL/GenBank/DDBJ databases">
        <title>Draft genome sequence of Actinomadura sp. 14C53.</title>
        <authorList>
            <person name="Saricaoglu S."/>
            <person name="Isik K."/>
        </authorList>
    </citation>
    <scope>NUCLEOTIDE SEQUENCE [LARGE SCALE GENOMIC DNA]</scope>
    <source>
        <strain evidence="2 3">14C53</strain>
    </source>
</reference>
<comment type="caution">
    <text evidence="2">The sequence shown here is derived from an EMBL/GenBank/DDBJ whole genome shotgun (WGS) entry which is preliminary data.</text>
</comment>
<evidence type="ECO:0000313" key="3">
    <source>
        <dbReference type="Proteomes" id="UP000309174"/>
    </source>
</evidence>
<keyword evidence="1" id="KW-0472">Membrane</keyword>
<dbReference type="Proteomes" id="UP000309174">
    <property type="component" value="Unassembled WGS sequence"/>
</dbReference>
<proteinExistence type="predicted"/>
<feature type="transmembrane region" description="Helical" evidence="1">
    <location>
        <begin position="38"/>
        <end position="59"/>
    </location>
</feature>
<dbReference type="RefSeq" id="WP_138644506.1">
    <property type="nucleotide sequence ID" value="NZ_VCKW01000030.1"/>
</dbReference>
<dbReference type="OrthoDB" id="4563217at2"/>
<accession>A0A5C4JG81</accession>